<evidence type="ECO:0000259" key="2">
    <source>
        <dbReference type="PROSITE" id="PS50943"/>
    </source>
</evidence>
<accession>A0A151AXD4</accession>
<keyword evidence="4" id="KW-1185">Reference proteome</keyword>
<comment type="caution">
    <text evidence="3">The sequence shown here is derived from an EMBL/GenBank/DDBJ whole genome shotgun (WGS) entry which is preliminary data.</text>
</comment>
<dbReference type="Pfam" id="PF01381">
    <property type="entry name" value="HTH_3"/>
    <property type="match status" value="1"/>
</dbReference>
<dbReference type="PANTHER" id="PTHR46558:SF11">
    <property type="entry name" value="HTH-TYPE TRANSCRIPTIONAL REGULATOR XRE"/>
    <property type="match status" value="1"/>
</dbReference>
<dbReference type="PANTHER" id="PTHR46558">
    <property type="entry name" value="TRACRIPTIONAL REGULATORY PROTEIN-RELATED-RELATED"/>
    <property type="match status" value="1"/>
</dbReference>
<dbReference type="CDD" id="cd00093">
    <property type="entry name" value="HTH_XRE"/>
    <property type="match status" value="1"/>
</dbReference>
<protein>
    <submittedName>
        <fullName evidence="3">HTH-type transcriptional regulator ImmR</fullName>
    </submittedName>
</protein>
<sequence>MKSLGERLAALRKEKALTQAEMARRLNMGQSTIAMYERNKRSPDAETLQKLADFFKVSVDFLLGRTDTPHPVVYEPQDEKQRKTTLLLQEPGVRTFFADPLFEDLFKRLSELTPREKAKLARYWNQALKDIEKERLKLRQCGVPDLPAGRNNDKEHT</sequence>
<dbReference type="SMART" id="SM00530">
    <property type="entry name" value="HTH_XRE"/>
    <property type="match status" value="1"/>
</dbReference>
<dbReference type="Gene3D" id="1.10.260.40">
    <property type="entry name" value="lambda repressor-like DNA-binding domains"/>
    <property type="match status" value="1"/>
</dbReference>
<dbReference type="Proteomes" id="UP000075670">
    <property type="component" value="Unassembled WGS sequence"/>
</dbReference>
<dbReference type="OrthoDB" id="9811208at2"/>
<reference evidence="3 4" key="1">
    <citation type="submission" date="2016-02" db="EMBL/GenBank/DDBJ databases">
        <title>Genome sequence of Moorella mulderi DSM 14980.</title>
        <authorList>
            <person name="Poehlein A."/>
            <person name="Daniel R."/>
        </authorList>
    </citation>
    <scope>NUCLEOTIDE SEQUENCE [LARGE SCALE GENOMIC DNA]</scope>
    <source>
        <strain evidence="3 4">DSM 14980</strain>
    </source>
</reference>
<evidence type="ECO:0000256" key="1">
    <source>
        <dbReference type="ARBA" id="ARBA00023125"/>
    </source>
</evidence>
<keyword evidence="1" id="KW-0238">DNA-binding</keyword>
<gene>
    <name evidence="3" type="primary">immR_1</name>
    <name evidence="3" type="ORF">MOMUL_15370</name>
</gene>
<dbReference type="PATRIC" id="fig|1122241.3.peg.1617"/>
<proteinExistence type="predicted"/>
<evidence type="ECO:0000313" key="4">
    <source>
        <dbReference type="Proteomes" id="UP000075670"/>
    </source>
</evidence>
<organism evidence="3 4">
    <name type="scientific">Moorella mulderi DSM 14980</name>
    <dbReference type="NCBI Taxonomy" id="1122241"/>
    <lineage>
        <taxon>Bacteria</taxon>
        <taxon>Bacillati</taxon>
        <taxon>Bacillota</taxon>
        <taxon>Clostridia</taxon>
        <taxon>Neomoorellales</taxon>
        <taxon>Neomoorellaceae</taxon>
        <taxon>Neomoorella</taxon>
    </lineage>
</organism>
<dbReference type="AlphaFoldDB" id="A0A151AXD4"/>
<evidence type="ECO:0000313" key="3">
    <source>
        <dbReference type="EMBL" id="KYH32315.1"/>
    </source>
</evidence>
<feature type="domain" description="HTH cro/C1-type" evidence="2">
    <location>
        <begin position="8"/>
        <end position="62"/>
    </location>
</feature>
<dbReference type="InterPro" id="IPR001387">
    <property type="entry name" value="Cro/C1-type_HTH"/>
</dbReference>
<dbReference type="SUPFAM" id="SSF47413">
    <property type="entry name" value="lambda repressor-like DNA-binding domains"/>
    <property type="match status" value="1"/>
</dbReference>
<dbReference type="GO" id="GO:0003677">
    <property type="term" value="F:DNA binding"/>
    <property type="evidence" value="ECO:0007669"/>
    <property type="project" value="UniProtKB-KW"/>
</dbReference>
<name>A0A151AXD4_9FIRM</name>
<dbReference type="EMBL" id="LTBC01000004">
    <property type="protein sequence ID" value="KYH32315.1"/>
    <property type="molecule type" value="Genomic_DNA"/>
</dbReference>
<dbReference type="InterPro" id="IPR010982">
    <property type="entry name" value="Lambda_DNA-bd_dom_sf"/>
</dbReference>
<dbReference type="PROSITE" id="PS50943">
    <property type="entry name" value="HTH_CROC1"/>
    <property type="match status" value="1"/>
</dbReference>
<dbReference type="RefSeq" id="WP_062283561.1">
    <property type="nucleotide sequence ID" value="NZ_LTBC01000004.1"/>
</dbReference>